<dbReference type="PROSITE" id="PS50928">
    <property type="entry name" value="ABC_TM1"/>
    <property type="match status" value="1"/>
</dbReference>
<dbReference type="InterPro" id="IPR035906">
    <property type="entry name" value="MetI-like_sf"/>
</dbReference>
<reference evidence="8 9" key="1">
    <citation type="submission" date="2018-11" db="EMBL/GenBank/DDBJ databases">
        <authorList>
            <person name="Li F."/>
        </authorList>
    </citation>
    <scope>NUCLEOTIDE SEQUENCE [LARGE SCALE GENOMIC DNA]</scope>
    <source>
        <strain evidence="8 9">KIS18-7</strain>
    </source>
</reference>
<dbReference type="InterPro" id="IPR000515">
    <property type="entry name" value="MetI-like"/>
</dbReference>
<dbReference type="SUPFAM" id="SSF161098">
    <property type="entry name" value="MetI-like"/>
    <property type="match status" value="1"/>
</dbReference>
<dbReference type="OrthoDB" id="5244012at2"/>
<feature type="transmembrane region" description="Helical" evidence="6">
    <location>
        <begin position="151"/>
        <end position="174"/>
    </location>
</feature>
<evidence type="ECO:0000256" key="1">
    <source>
        <dbReference type="ARBA" id="ARBA00004141"/>
    </source>
</evidence>
<evidence type="ECO:0000256" key="3">
    <source>
        <dbReference type="ARBA" id="ARBA00022692"/>
    </source>
</evidence>
<keyword evidence="2 6" id="KW-0813">Transport</keyword>
<proteinExistence type="inferred from homology"/>
<evidence type="ECO:0000313" key="8">
    <source>
        <dbReference type="EMBL" id="RNL81486.1"/>
    </source>
</evidence>
<keyword evidence="4 6" id="KW-1133">Transmembrane helix</keyword>
<name>A0A3N0E122_9ACTN</name>
<feature type="transmembrane region" description="Helical" evidence="6">
    <location>
        <begin position="28"/>
        <end position="49"/>
    </location>
</feature>
<feature type="transmembrane region" description="Helical" evidence="6">
    <location>
        <begin position="69"/>
        <end position="88"/>
    </location>
</feature>
<dbReference type="PANTHER" id="PTHR30177">
    <property type="entry name" value="GLYCINE BETAINE/L-PROLINE TRANSPORT SYSTEM PERMEASE PROTEIN PROW"/>
    <property type="match status" value="1"/>
</dbReference>
<dbReference type="EMBL" id="RJSG01000001">
    <property type="protein sequence ID" value="RNL81486.1"/>
    <property type="molecule type" value="Genomic_DNA"/>
</dbReference>
<keyword evidence="9" id="KW-1185">Reference proteome</keyword>
<organism evidence="8 9">
    <name type="scientific">Nocardioides marmorisolisilvae</name>
    <dbReference type="NCBI Taxonomy" id="1542737"/>
    <lineage>
        <taxon>Bacteria</taxon>
        <taxon>Bacillati</taxon>
        <taxon>Actinomycetota</taxon>
        <taxon>Actinomycetes</taxon>
        <taxon>Propionibacteriales</taxon>
        <taxon>Nocardioidaceae</taxon>
        <taxon>Nocardioides</taxon>
    </lineage>
</organism>
<evidence type="ECO:0000313" key="9">
    <source>
        <dbReference type="Proteomes" id="UP000277094"/>
    </source>
</evidence>
<dbReference type="InterPro" id="IPR051204">
    <property type="entry name" value="ABC_transp_perm/SBD"/>
</dbReference>
<keyword evidence="3 6" id="KW-0812">Transmembrane</keyword>
<feature type="transmembrane region" description="Helical" evidence="6">
    <location>
        <begin position="194"/>
        <end position="215"/>
    </location>
</feature>
<dbReference type="Pfam" id="PF00528">
    <property type="entry name" value="BPD_transp_1"/>
    <property type="match status" value="1"/>
</dbReference>
<gene>
    <name evidence="8" type="ORF">EFL95_02350</name>
</gene>
<feature type="transmembrane region" description="Helical" evidence="6">
    <location>
        <begin position="94"/>
        <end position="115"/>
    </location>
</feature>
<dbReference type="PANTHER" id="PTHR30177:SF33">
    <property type="entry name" value="POSSIBLE OSMOPROTECTANT (GLYCINE BETAINE_CARNITINE_CHOLINE_L-PROLINE) TRANSPORT INTEGRAL MEMBRANE PROTEIN ABC TRANSPORTER PROZ"/>
    <property type="match status" value="1"/>
</dbReference>
<evidence type="ECO:0000259" key="7">
    <source>
        <dbReference type="PROSITE" id="PS50928"/>
    </source>
</evidence>
<protein>
    <submittedName>
        <fullName evidence="8">ABC transporter permease</fullName>
    </submittedName>
</protein>
<evidence type="ECO:0000256" key="2">
    <source>
        <dbReference type="ARBA" id="ARBA00022448"/>
    </source>
</evidence>
<feature type="domain" description="ABC transmembrane type-1" evidence="7">
    <location>
        <begin position="24"/>
        <end position="212"/>
    </location>
</feature>
<evidence type="ECO:0000256" key="4">
    <source>
        <dbReference type="ARBA" id="ARBA00022989"/>
    </source>
</evidence>
<comment type="similarity">
    <text evidence="6">Belongs to the binding-protein-dependent transport system permease family.</text>
</comment>
<comment type="subcellular location">
    <subcellularLocation>
        <location evidence="6">Cell membrane</location>
        <topology evidence="6">Multi-pass membrane protein</topology>
    </subcellularLocation>
    <subcellularLocation>
        <location evidence="1">Membrane</location>
        <topology evidence="1">Multi-pass membrane protein</topology>
    </subcellularLocation>
</comment>
<accession>A0A3N0E122</accession>
<comment type="caution">
    <text evidence="8">The sequence shown here is derived from an EMBL/GenBank/DDBJ whole genome shotgun (WGS) entry which is preliminary data.</text>
</comment>
<dbReference type="GO" id="GO:0055085">
    <property type="term" value="P:transmembrane transport"/>
    <property type="evidence" value="ECO:0007669"/>
    <property type="project" value="InterPro"/>
</dbReference>
<dbReference type="AlphaFoldDB" id="A0A3N0E122"/>
<dbReference type="Proteomes" id="UP000277094">
    <property type="component" value="Unassembled WGS sequence"/>
</dbReference>
<sequence length="227" mass="24101">MNGVIDWFRSSEHWHGDYGVPVLLGQHVLLTLTSVLIAIAVGFPLALWLGHRHRGGILVINLTNIGRAVPIVALLALFSLSVFGNSYLGPYGRSGLATLVTLALFALPPIVTATYTAMIEVDPDVVEAARGMGMSETTLLRRVELPLAAPLIVSGLRLAFVQVWATATIAALVAGPGLGNIITRGYANNQTAEVVSGSLIVAFFALLMEIGFLGLQRAVDPRPRVTV</sequence>
<evidence type="ECO:0000256" key="6">
    <source>
        <dbReference type="RuleBase" id="RU363032"/>
    </source>
</evidence>
<dbReference type="GO" id="GO:0005886">
    <property type="term" value="C:plasma membrane"/>
    <property type="evidence" value="ECO:0007669"/>
    <property type="project" value="UniProtKB-SubCell"/>
</dbReference>
<dbReference type="CDD" id="cd06261">
    <property type="entry name" value="TM_PBP2"/>
    <property type="match status" value="1"/>
</dbReference>
<dbReference type="GO" id="GO:0031460">
    <property type="term" value="P:glycine betaine transport"/>
    <property type="evidence" value="ECO:0007669"/>
    <property type="project" value="TreeGrafter"/>
</dbReference>
<keyword evidence="5 6" id="KW-0472">Membrane</keyword>
<dbReference type="Gene3D" id="1.10.3720.10">
    <property type="entry name" value="MetI-like"/>
    <property type="match status" value="1"/>
</dbReference>
<evidence type="ECO:0000256" key="5">
    <source>
        <dbReference type="ARBA" id="ARBA00023136"/>
    </source>
</evidence>